<feature type="domain" description="ESF1 RRM" evidence="2">
    <location>
        <begin position="181"/>
        <end position="271"/>
    </location>
</feature>
<evidence type="ECO:0000256" key="1">
    <source>
        <dbReference type="SAM" id="MobiDB-lite"/>
    </source>
</evidence>
<evidence type="ECO:0000313" key="3">
    <source>
        <dbReference type="EMBL" id="KAJ6774683.1"/>
    </source>
</evidence>
<dbReference type="EMBL" id="JAPFFK010000002">
    <property type="protein sequence ID" value="KAJ6774683.1"/>
    <property type="molecule type" value="Genomic_DNA"/>
</dbReference>
<dbReference type="AlphaFoldDB" id="A0A9Q0WYT3"/>
<organism evidence="3 4">
    <name type="scientific">Salix purpurea</name>
    <name type="common">Purple osier willow</name>
    <dbReference type="NCBI Taxonomy" id="77065"/>
    <lineage>
        <taxon>Eukaryota</taxon>
        <taxon>Viridiplantae</taxon>
        <taxon>Streptophyta</taxon>
        <taxon>Embryophyta</taxon>
        <taxon>Tracheophyta</taxon>
        <taxon>Spermatophyta</taxon>
        <taxon>Magnoliopsida</taxon>
        <taxon>eudicotyledons</taxon>
        <taxon>Gunneridae</taxon>
        <taxon>Pentapetalae</taxon>
        <taxon>rosids</taxon>
        <taxon>fabids</taxon>
        <taxon>Malpighiales</taxon>
        <taxon>Salicaceae</taxon>
        <taxon>Saliceae</taxon>
        <taxon>Salix</taxon>
    </lineage>
</organism>
<dbReference type="GO" id="GO:0003723">
    <property type="term" value="F:RNA binding"/>
    <property type="evidence" value="ECO:0007669"/>
    <property type="project" value="TreeGrafter"/>
</dbReference>
<feature type="compositionally biased region" description="Acidic residues" evidence="1">
    <location>
        <begin position="240"/>
        <end position="258"/>
    </location>
</feature>
<dbReference type="Pfam" id="PF25121">
    <property type="entry name" value="RRM_ESF1"/>
    <property type="match status" value="1"/>
</dbReference>
<dbReference type="InterPro" id="IPR039754">
    <property type="entry name" value="Esf1"/>
</dbReference>
<dbReference type="PANTHER" id="PTHR12202:SF0">
    <property type="entry name" value="ESF1 HOMOLOG"/>
    <property type="match status" value="1"/>
</dbReference>
<accession>A0A9Q0WYT3</accession>
<dbReference type="PANTHER" id="PTHR12202">
    <property type="entry name" value="ESF1 HOMOLOG"/>
    <property type="match status" value="1"/>
</dbReference>
<feature type="compositionally biased region" description="Basic and acidic residues" evidence="1">
    <location>
        <begin position="32"/>
        <end position="44"/>
    </location>
</feature>
<dbReference type="GO" id="GO:0006364">
    <property type="term" value="P:rRNA processing"/>
    <property type="evidence" value="ECO:0007669"/>
    <property type="project" value="InterPro"/>
</dbReference>
<comment type="caution">
    <text evidence="3">The sequence shown here is derived from an EMBL/GenBank/DDBJ whole genome shotgun (WGS) entry which is preliminary data.</text>
</comment>
<feature type="compositionally biased region" description="Basic and acidic residues" evidence="1">
    <location>
        <begin position="69"/>
        <end position="81"/>
    </location>
</feature>
<dbReference type="Proteomes" id="UP001151532">
    <property type="component" value="Chromosome 5"/>
</dbReference>
<feature type="region of interest" description="Disordered" evidence="1">
    <location>
        <begin position="236"/>
        <end position="260"/>
    </location>
</feature>
<reference evidence="3" key="1">
    <citation type="submission" date="2022-11" db="EMBL/GenBank/DDBJ databases">
        <authorList>
            <person name="Hyden B.L."/>
            <person name="Feng K."/>
            <person name="Yates T."/>
            <person name="Jawdy S."/>
            <person name="Smart L.B."/>
            <person name="Muchero W."/>
        </authorList>
    </citation>
    <scope>NUCLEOTIDE SEQUENCE</scope>
    <source>
        <tissue evidence="3">Shoot tip</tissue>
    </source>
</reference>
<feature type="region of interest" description="Disordered" evidence="1">
    <location>
        <begin position="1"/>
        <end position="175"/>
    </location>
</feature>
<gene>
    <name evidence="3" type="ORF">OIU79_017969</name>
</gene>
<dbReference type="OrthoDB" id="431825at2759"/>
<evidence type="ECO:0000259" key="2">
    <source>
        <dbReference type="Pfam" id="PF25121"/>
    </source>
</evidence>
<name>A0A9Q0WYT3_SALPP</name>
<sequence length="271" mass="31252">MGSKKKNTSKNEMIDDPRFASVHTDPRFQTVPKRESKVTIDSRFNRMFTDKNFGTSSAPVDKRGRPRKQKADTSLRHYYRTEEEDDKKDAKKKRKEEVLSSEEEEEEDSKKRKREEKVLSSEEEDEEEESKSDELEDLETESDDDAGGSEEEDTSSSSSGDDEEEMENVEVENVPVVEEGTRRLAIVNMDWRHVRAVDLFVVLRSFLPKGGQILSVSVYPSEFGLQRMKEEEVRGPVGLFDDENEKSDGDGGDNDEIDYDKLRAYEKSRLR</sequence>
<evidence type="ECO:0000313" key="4">
    <source>
        <dbReference type="Proteomes" id="UP001151532"/>
    </source>
</evidence>
<feature type="compositionally biased region" description="Acidic residues" evidence="1">
    <location>
        <begin position="121"/>
        <end position="170"/>
    </location>
</feature>
<proteinExistence type="predicted"/>
<keyword evidence="4" id="KW-1185">Reference proteome</keyword>
<protein>
    <recommendedName>
        <fullName evidence="2">ESF1 RRM domain-containing protein</fullName>
    </recommendedName>
</protein>
<dbReference type="InterPro" id="IPR056750">
    <property type="entry name" value="RRM_ESF1"/>
</dbReference>
<reference evidence="3" key="2">
    <citation type="journal article" date="2023" name="Int. J. Mol. Sci.">
        <title>De Novo Assembly and Annotation of 11 Diverse Shrub Willow (Salix) Genomes Reveals Novel Gene Organization in Sex-Linked Regions.</title>
        <authorList>
            <person name="Hyden B."/>
            <person name="Feng K."/>
            <person name="Yates T.B."/>
            <person name="Jawdy S."/>
            <person name="Cereghino C."/>
            <person name="Smart L.B."/>
            <person name="Muchero W."/>
        </authorList>
    </citation>
    <scope>NUCLEOTIDE SEQUENCE</scope>
    <source>
        <tissue evidence="3">Shoot tip</tissue>
    </source>
</reference>